<feature type="non-terminal residue" evidence="1">
    <location>
        <position position="1"/>
    </location>
</feature>
<proteinExistence type="predicted"/>
<accession>X1GM84</accession>
<evidence type="ECO:0000313" key="1">
    <source>
        <dbReference type="EMBL" id="GAH58312.1"/>
    </source>
</evidence>
<comment type="caution">
    <text evidence="1">The sequence shown here is derived from an EMBL/GenBank/DDBJ whole genome shotgun (WGS) entry which is preliminary data.</text>
</comment>
<dbReference type="AlphaFoldDB" id="X1GM84"/>
<organism evidence="1">
    <name type="scientific">marine sediment metagenome</name>
    <dbReference type="NCBI Taxonomy" id="412755"/>
    <lineage>
        <taxon>unclassified sequences</taxon>
        <taxon>metagenomes</taxon>
        <taxon>ecological metagenomes</taxon>
    </lineage>
</organism>
<evidence type="ECO:0008006" key="2">
    <source>
        <dbReference type="Google" id="ProtNLM"/>
    </source>
</evidence>
<dbReference type="EMBL" id="BARU01017265">
    <property type="protein sequence ID" value="GAH58312.1"/>
    <property type="molecule type" value="Genomic_DNA"/>
</dbReference>
<sequence length="44" mass="5188">IIIFFFSLSYPHVIVKFLKQASEKNEDVEVREACKDALKNFKNK</sequence>
<name>X1GM84_9ZZZZ</name>
<gene>
    <name evidence="1" type="ORF">S03H2_28650</name>
</gene>
<reference evidence="1" key="1">
    <citation type="journal article" date="2014" name="Front. Microbiol.">
        <title>High frequency of phylogenetically diverse reductive dehalogenase-homologous genes in deep subseafloor sedimentary metagenomes.</title>
        <authorList>
            <person name="Kawai M."/>
            <person name="Futagami T."/>
            <person name="Toyoda A."/>
            <person name="Takaki Y."/>
            <person name="Nishi S."/>
            <person name="Hori S."/>
            <person name="Arai W."/>
            <person name="Tsubouchi T."/>
            <person name="Morono Y."/>
            <person name="Uchiyama I."/>
            <person name="Ito T."/>
            <person name="Fujiyama A."/>
            <person name="Inagaki F."/>
            <person name="Takami H."/>
        </authorList>
    </citation>
    <scope>NUCLEOTIDE SEQUENCE</scope>
    <source>
        <strain evidence="1">Expedition CK06-06</strain>
    </source>
</reference>
<protein>
    <recommendedName>
        <fullName evidence="2">HEAT repeat domain-containing protein</fullName>
    </recommendedName>
</protein>